<reference evidence="7" key="1">
    <citation type="submission" date="2021-12" db="EMBL/GenBank/DDBJ databases">
        <authorList>
            <person name="Zaccaron A."/>
            <person name="Stergiopoulos I."/>
        </authorList>
    </citation>
    <scope>NUCLEOTIDE SEQUENCE</scope>
    <source>
        <strain evidence="7">Race5_Kim</strain>
    </source>
</reference>
<sequence>MPSLPITTAALAATLLASTLPLVSAHGYISGIVSDGKYYSGTSPSWTYAQTKPDTPGWYANNQDNGFVAPSAYASGDITCHKGATVGGAPVPVTAGKSVDLQWNTWPESHHGPVITYMAAVSGEFSAVDKANLKWFKVTEGGLEDGSASPGVWATDSMMANNNTAAFTVPSDLKSGNYVVRHEIIALHSAGQEDGAQNYPQCINVKVSGSGTTDPCASGADCAIGTALYKKDDAGILINIYQTLSSYDIPGPKLYGSGGAAAAANKTVKRVATAFRA</sequence>
<keyword evidence="3" id="KW-0964">Secreted</keyword>
<comment type="subcellular location">
    <subcellularLocation>
        <location evidence="2">Secreted</location>
    </subcellularLocation>
</comment>
<keyword evidence="8" id="KW-1185">Reference proteome</keyword>
<evidence type="ECO:0000256" key="2">
    <source>
        <dbReference type="ARBA" id="ARBA00004613"/>
    </source>
</evidence>
<dbReference type="OMA" id="IVCHKQG"/>
<dbReference type="AlphaFoldDB" id="A0A9Q8L9G4"/>
<evidence type="ECO:0000256" key="4">
    <source>
        <dbReference type="ARBA" id="ARBA00023157"/>
    </source>
</evidence>
<evidence type="ECO:0000256" key="3">
    <source>
        <dbReference type="ARBA" id="ARBA00022525"/>
    </source>
</evidence>
<dbReference type="GO" id="GO:0004497">
    <property type="term" value="F:monooxygenase activity"/>
    <property type="evidence" value="ECO:0007669"/>
    <property type="project" value="UniProtKB-KW"/>
</dbReference>
<dbReference type="GO" id="GO:0005576">
    <property type="term" value="C:extracellular region"/>
    <property type="evidence" value="ECO:0007669"/>
    <property type="project" value="UniProtKB-SubCell"/>
</dbReference>
<evidence type="ECO:0000313" key="7">
    <source>
        <dbReference type="EMBL" id="UJO13297.1"/>
    </source>
</evidence>
<dbReference type="PANTHER" id="PTHR33353:SF34">
    <property type="entry name" value="ENDO-BETA-1,4-GLUCANASE D"/>
    <property type="match status" value="1"/>
</dbReference>
<dbReference type="Gene3D" id="2.70.50.70">
    <property type="match status" value="1"/>
</dbReference>
<keyword evidence="7" id="KW-0503">Monooxygenase</keyword>
<dbReference type="GeneID" id="71982415"/>
<reference evidence="7" key="2">
    <citation type="journal article" date="2022" name="Microb. Genom.">
        <title>A chromosome-scale genome assembly of the tomato pathogen Cladosporium fulvum reveals a compartmentalized genome architecture and the presence of a dispensable chromosome.</title>
        <authorList>
            <person name="Zaccaron A.Z."/>
            <person name="Chen L.H."/>
            <person name="Samaras A."/>
            <person name="Stergiopoulos I."/>
        </authorList>
    </citation>
    <scope>NUCLEOTIDE SEQUENCE</scope>
    <source>
        <strain evidence="7">Race5_Kim</strain>
    </source>
</reference>
<dbReference type="Proteomes" id="UP000756132">
    <property type="component" value="Chromosome 2"/>
</dbReference>
<feature type="domain" description="Auxiliary Activity family 9 catalytic" evidence="6">
    <location>
        <begin position="26"/>
        <end position="245"/>
    </location>
</feature>
<evidence type="ECO:0000259" key="6">
    <source>
        <dbReference type="Pfam" id="PF03443"/>
    </source>
</evidence>
<dbReference type="InterPro" id="IPR049892">
    <property type="entry name" value="AA9"/>
</dbReference>
<dbReference type="InterPro" id="IPR005103">
    <property type="entry name" value="AA9_LPMO"/>
</dbReference>
<name>A0A9Q8L9G4_PASFU</name>
<dbReference type="OrthoDB" id="4849160at2759"/>
<protein>
    <submittedName>
        <fullName evidence="7">Polysaccharide monooxygenase Cel61a</fullName>
    </submittedName>
</protein>
<gene>
    <name evidence="7" type="ORF">CLAFUR5_02537</name>
</gene>
<keyword evidence="7" id="KW-0560">Oxidoreductase</keyword>
<dbReference type="Pfam" id="PF03443">
    <property type="entry name" value="AA9"/>
    <property type="match status" value="1"/>
</dbReference>
<comment type="cofactor">
    <cofactor evidence="1">
        <name>Cu(2+)</name>
        <dbReference type="ChEBI" id="CHEBI:29036"/>
    </cofactor>
</comment>
<dbReference type="EMBL" id="CP090164">
    <property type="protein sequence ID" value="UJO13297.1"/>
    <property type="molecule type" value="Genomic_DNA"/>
</dbReference>
<accession>A0A9Q8L9G4</accession>
<proteinExistence type="predicted"/>
<evidence type="ECO:0000313" key="8">
    <source>
        <dbReference type="Proteomes" id="UP000756132"/>
    </source>
</evidence>
<keyword evidence="4" id="KW-1015">Disulfide bond</keyword>
<dbReference type="CDD" id="cd21175">
    <property type="entry name" value="LPMO_AA9"/>
    <property type="match status" value="1"/>
</dbReference>
<keyword evidence="5" id="KW-0732">Signal</keyword>
<dbReference type="KEGG" id="ffu:CLAFUR5_02537"/>
<feature type="signal peptide" evidence="5">
    <location>
        <begin position="1"/>
        <end position="25"/>
    </location>
</feature>
<feature type="chain" id="PRO_5040220411" evidence="5">
    <location>
        <begin position="26"/>
        <end position="277"/>
    </location>
</feature>
<dbReference type="RefSeq" id="XP_047757663.1">
    <property type="nucleotide sequence ID" value="XM_047901685.1"/>
</dbReference>
<dbReference type="PANTHER" id="PTHR33353">
    <property type="entry name" value="PUTATIVE (AFU_ORTHOLOGUE AFUA_1G12560)-RELATED"/>
    <property type="match status" value="1"/>
</dbReference>
<organism evidence="7 8">
    <name type="scientific">Passalora fulva</name>
    <name type="common">Tomato leaf mold</name>
    <name type="synonym">Cladosporium fulvum</name>
    <dbReference type="NCBI Taxonomy" id="5499"/>
    <lineage>
        <taxon>Eukaryota</taxon>
        <taxon>Fungi</taxon>
        <taxon>Dikarya</taxon>
        <taxon>Ascomycota</taxon>
        <taxon>Pezizomycotina</taxon>
        <taxon>Dothideomycetes</taxon>
        <taxon>Dothideomycetidae</taxon>
        <taxon>Mycosphaerellales</taxon>
        <taxon>Mycosphaerellaceae</taxon>
        <taxon>Fulvia</taxon>
    </lineage>
</organism>
<evidence type="ECO:0000256" key="5">
    <source>
        <dbReference type="SAM" id="SignalP"/>
    </source>
</evidence>
<evidence type="ECO:0000256" key="1">
    <source>
        <dbReference type="ARBA" id="ARBA00001973"/>
    </source>
</evidence>